<dbReference type="AlphaFoldDB" id="A0A2Z7A2B3"/>
<dbReference type="OrthoDB" id="2019572at2759"/>
<evidence type="ECO:0000256" key="1">
    <source>
        <dbReference type="SAM" id="SignalP"/>
    </source>
</evidence>
<keyword evidence="3" id="KW-1185">Reference proteome</keyword>
<dbReference type="Proteomes" id="UP000250235">
    <property type="component" value="Unassembled WGS sequence"/>
</dbReference>
<organism evidence="2 3">
    <name type="scientific">Dorcoceras hygrometricum</name>
    <dbReference type="NCBI Taxonomy" id="472368"/>
    <lineage>
        <taxon>Eukaryota</taxon>
        <taxon>Viridiplantae</taxon>
        <taxon>Streptophyta</taxon>
        <taxon>Embryophyta</taxon>
        <taxon>Tracheophyta</taxon>
        <taxon>Spermatophyta</taxon>
        <taxon>Magnoliopsida</taxon>
        <taxon>eudicotyledons</taxon>
        <taxon>Gunneridae</taxon>
        <taxon>Pentapetalae</taxon>
        <taxon>asterids</taxon>
        <taxon>lamiids</taxon>
        <taxon>Lamiales</taxon>
        <taxon>Gesneriaceae</taxon>
        <taxon>Didymocarpoideae</taxon>
        <taxon>Trichosporeae</taxon>
        <taxon>Loxocarpinae</taxon>
        <taxon>Dorcoceras</taxon>
    </lineage>
</organism>
<sequence>MTSTKLLLLLLFFTVTRAADLPGEWELLVADAGISSMHTAVTRFNTVVLLDRTPQWPITGTTPAQIPLPAHPG</sequence>
<name>A0A2Z7A2B3_9LAMI</name>
<accession>A0A2Z7A2B3</accession>
<proteinExistence type="predicted"/>
<keyword evidence="1" id="KW-0732">Signal</keyword>
<evidence type="ECO:0000313" key="3">
    <source>
        <dbReference type="Proteomes" id="UP000250235"/>
    </source>
</evidence>
<reference evidence="2 3" key="1">
    <citation type="journal article" date="2015" name="Proc. Natl. Acad. Sci. U.S.A.">
        <title>The resurrection genome of Boea hygrometrica: A blueprint for survival of dehydration.</title>
        <authorList>
            <person name="Xiao L."/>
            <person name="Yang G."/>
            <person name="Zhang L."/>
            <person name="Yang X."/>
            <person name="Zhao S."/>
            <person name="Ji Z."/>
            <person name="Zhou Q."/>
            <person name="Hu M."/>
            <person name="Wang Y."/>
            <person name="Chen M."/>
            <person name="Xu Y."/>
            <person name="Jin H."/>
            <person name="Xiao X."/>
            <person name="Hu G."/>
            <person name="Bao F."/>
            <person name="Hu Y."/>
            <person name="Wan P."/>
            <person name="Li L."/>
            <person name="Deng X."/>
            <person name="Kuang T."/>
            <person name="Xiang C."/>
            <person name="Zhu J.K."/>
            <person name="Oliver M.J."/>
            <person name="He Y."/>
        </authorList>
    </citation>
    <scope>NUCLEOTIDE SEQUENCE [LARGE SCALE GENOMIC DNA]</scope>
    <source>
        <strain evidence="3">cv. XS01</strain>
    </source>
</reference>
<gene>
    <name evidence="2" type="ORF">F511_44311</name>
</gene>
<dbReference type="EMBL" id="KV019881">
    <property type="protein sequence ID" value="KZV15549.1"/>
    <property type="molecule type" value="Genomic_DNA"/>
</dbReference>
<feature type="signal peptide" evidence="1">
    <location>
        <begin position="1"/>
        <end position="18"/>
    </location>
</feature>
<feature type="chain" id="PRO_5016307796" evidence="1">
    <location>
        <begin position="19"/>
        <end position="73"/>
    </location>
</feature>
<evidence type="ECO:0000313" key="2">
    <source>
        <dbReference type="EMBL" id="KZV15549.1"/>
    </source>
</evidence>
<protein>
    <submittedName>
        <fullName evidence="2">Glyoxal oxidase-related protein</fullName>
    </submittedName>
</protein>